<keyword evidence="1" id="KW-0812">Transmembrane</keyword>
<sequence length="117" mass="12623">MGPIVIAALVIEGLTVEIQADVTAGQLADQAAQGQHNRYPGPRRYTVMMWCRVVVAFNHPHSLPRAVVLVLAVMAVGLVATFRPIVPAVFTIVPVRLVMRLQPVIVAAVVPIGLSRR</sequence>
<organism evidence="2 3">
    <name type="scientific">Oceanimonas doudoroffii</name>
    <dbReference type="NCBI Taxonomy" id="84158"/>
    <lineage>
        <taxon>Bacteria</taxon>
        <taxon>Pseudomonadati</taxon>
        <taxon>Pseudomonadota</taxon>
        <taxon>Gammaproteobacteria</taxon>
        <taxon>Aeromonadales</taxon>
        <taxon>Aeromonadaceae</taxon>
        <taxon>Oceanimonas</taxon>
    </lineage>
</organism>
<keyword evidence="1" id="KW-0472">Membrane</keyword>
<feature type="transmembrane region" description="Helical" evidence="1">
    <location>
        <begin position="66"/>
        <end position="85"/>
    </location>
</feature>
<evidence type="ECO:0000313" key="2">
    <source>
        <dbReference type="EMBL" id="OXY83302.1"/>
    </source>
</evidence>
<comment type="caution">
    <text evidence="2">The sequence shown here is derived from an EMBL/GenBank/DDBJ whole genome shotgun (WGS) entry which is preliminary data.</text>
</comment>
<proteinExistence type="predicted"/>
<gene>
    <name evidence="2" type="ORF">B6S08_07385</name>
</gene>
<name>A0A233RIT4_9GAMM</name>
<evidence type="ECO:0000256" key="1">
    <source>
        <dbReference type="SAM" id="Phobius"/>
    </source>
</evidence>
<keyword evidence="3" id="KW-1185">Reference proteome</keyword>
<dbReference type="Proteomes" id="UP000242757">
    <property type="component" value="Unassembled WGS sequence"/>
</dbReference>
<evidence type="ECO:0000313" key="3">
    <source>
        <dbReference type="Proteomes" id="UP000242757"/>
    </source>
</evidence>
<dbReference type="AlphaFoldDB" id="A0A233RIT4"/>
<accession>A0A233RIT4</accession>
<dbReference type="EMBL" id="NBIM01000001">
    <property type="protein sequence ID" value="OXY83302.1"/>
    <property type="molecule type" value="Genomic_DNA"/>
</dbReference>
<reference evidence="2 3" key="1">
    <citation type="submission" date="2017-08" db="EMBL/GenBank/DDBJ databases">
        <title>A Genome Sequence of Oceanimonas doudoroffii ATCC 27123T.</title>
        <authorList>
            <person name="Brennan M.A."/>
            <person name="Maclea K.S."/>
            <person name="Mcclelland W.D."/>
            <person name="Trachtenberg A.M."/>
        </authorList>
    </citation>
    <scope>NUCLEOTIDE SEQUENCE [LARGE SCALE GENOMIC DNA]</scope>
    <source>
        <strain evidence="2 3">ATCC 27123</strain>
    </source>
</reference>
<protein>
    <submittedName>
        <fullName evidence="2">Uncharacterized protein</fullName>
    </submittedName>
</protein>
<keyword evidence="1" id="KW-1133">Transmembrane helix</keyword>